<accession>A0A451D262</accession>
<comment type="similarity">
    <text evidence="1">Belongs to the DsrF/TusC family.</text>
</comment>
<organism evidence="2 3">
    <name type="scientific">Candidatus Erwinia haradaeae</name>
    <dbReference type="NCBI Taxonomy" id="1922217"/>
    <lineage>
        <taxon>Bacteria</taxon>
        <taxon>Pseudomonadati</taxon>
        <taxon>Pseudomonadota</taxon>
        <taxon>Gammaproteobacteria</taxon>
        <taxon>Enterobacterales</taxon>
        <taxon>Erwiniaceae</taxon>
        <taxon>Erwinia</taxon>
    </lineage>
</organism>
<evidence type="ECO:0000256" key="1">
    <source>
        <dbReference type="ARBA" id="ARBA00005996"/>
    </source>
</evidence>
<evidence type="ECO:0000313" key="2">
    <source>
        <dbReference type="EMBL" id="VFP79702.1"/>
    </source>
</evidence>
<sequence>MNSIAFIFTKSPHGSSAGREGLDVVLAMLTLNDNVGLFFVSDGVLQLIKDQNSNPILMRNYNPTFGVLSLYDAKCFYVCSEALIERGILCVTDMYLLNVEVLSPEIMRSILNRYDRVMTF</sequence>
<reference evidence="2 3" key="1">
    <citation type="submission" date="2019-02" db="EMBL/GenBank/DDBJ databases">
        <authorList>
            <person name="Manzano-Marin A."/>
            <person name="Manzano-Marin A."/>
        </authorList>
    </citation>
    <scope>NUCLEOTIDE SEQUENCE [LARGE SCALE GENOMIC DNA]</scope>
    <source>
        <strain evidence="2 3">ErCicuneomaculata</strain>
    </source>
</reference>
<dbReference type="RefSeq" id="WP_157993473.1">
    <property type="nucleotide sequence ID" value="NZ_LR217703.1"/>
</dbReference>
<name>A0A451D262_9GAMM</name>
<dbReference type="Gene3D" id="3.40.1260.10">
    <property type="entry name" value="DsrEFH-like"/>
    <property type="match status" value="1"/>
</dbReference>
<dbReference type="InterPro" id="IPR027396">
    <property type="entry name" value="DsrEFH-like"/>
</dbReference>
<dbReference type="NCBIfam" id="NF001238">
    <property type="entry name" value="PRK00211.1"/>
    <property type="match status" value="1"/>
</dbReference>
<gene>
    <name evidence="2" type="primary">tusC</name>
    <name evidence="2" type="ORF">ERCICUMA2628_248</name>
</gene>
<protein>
    <submittedName>
        <fullName evidence="2">Protein TusC</fullName>
    </submittedName>
</protein>
<proteinExistence type="inferred from homology"/>
<dbReference type="EMBL" id="LR217703">
    <property type="protein sequence ID" value="VFP79702.1"/>
    <property type="molecule type" value="Genomic_DNA"/>
</dbReference>
<dbReference type="OrthoDB" id="9789418at2"/>
<dbReference type="Pfam" id="PF02635">
    <property type="entry name" value="DsrE"/>
    <property type="match status" value="1"/>
</dbReference>
<dbReference type="NCBIfam" id="TIGR03010">
    <property type="entry name" value="sulf_tusC_dsrF"/>
    <property type="match status" value="1"/>
</dbReference>
<dbReference type="InterPro" id="IPR017462">
    <property type="entry name" value="Sulphur_relay_TusC/DsrF"/>
</dbReference>
<dbReference type="AlphaFoldDB" id="A0A451D262"/>
<dbReference type="SUPFAM" id="SSF75169">
    <property type="entry name" value="DsrEFH-like"/>
    <property type="match status" value="1"/>
</dbReference>
<dbReference type="PANTHER" id="PTHR38780:SF1">
    <property type="entry name" value="PROTEIN TUSC"/>
    <property type="match status" value="1"/>
</dbReference>
<dbReference type="PANTHER" id="PTHR38780">
    <property type="entry name" value="PROTEIN TUSC"/>
    <property type="match status" value="1"/>
</dbReference>
<dbReference type="InterPro" id="IPR003787">
    <property type="entry name" value="Sulphur_relay_DsrE/F-like"/>
</dbReference>
<evidence type="ECO:0000313" key="3">
    <source>
        <dbReference type="Proteomes" id="UP000294412"/>
    </source>
</evidence>
<dbReference type="Proteomes" id="UP000294412">
    <property type="component" value="Chromosome"/>
</dbReference>